<proteinExistence type="predicted"/>
<reference evidence="2 3" key="1">
    <citation type="submission" date="2011-11" db="EMBL/GenBank/DDBJ databases">
        <title>The Genome Sequence of Dialister succinatiphilus YIT 11850.</title>
        <authorList>
            <consortium name="The Broad Institute Genome Sequencing Platform"/>
            <person name="Earl A."/>
            <person name="Ward D."/>
            <person name="Feldgarden M."/>
            <person name="Gevers D."/>
            <person name="Morotomi M."/>
            <person name="Young S.K."/>
            <person name="Zeng Q."/>
            <person name="Gargeya S."/>
            <person name="Fitzgerald M."/>
            <person name="Haas B."/>
            <person name="Abouelleil A."/>
            <person name="Alvarado L."/>
            <person name="Arachchi H.M."/>
            <person name="Berlin A."/>
            <person name="Brown A."/>
            <person name="Chapman S.B."/>
            <person name="Dunbar C."/>
            <person name="Gearin G."/>
            <person name="Goldberg J."/>
            <person name="Griggs A."/>
            <person name="Gujja S."/>
            <person name="Heiman D."/>
            <person name="Howarth C."/>
            <person name="Lui A."/>
            <person name="MacDonald P.J.P."/>
            <person name="Montmayeur A."/>
            <person name="Murphy C."/>
            <person name="Neiman D."/>
            <person name="Pearson M."/>
            <person name="Priest M."/>
            <person name="Roberts A."/>
            <person name="Saif S."/>
            <person name="Shea T."/>
            <person name="Sisk P."/>
            <person name="Stolte C."/>
            <person name="Sykes S."/>
            <person name="Wortman J."/>
            <person name="Nusbaum C."/>
            <person name="Birren B."/>
        </authorList>
    </citation>
    <scope>NUCLEOTIDE SEQUENCE [LARGE SCALE GENOMIC DNA]</scope>
    <source>
        <strain evidence="2 3">YIT 11850</strain>
    </source>
</reference>
<name>H1D1C5_9FIRM</name>
<dbReference type="STRING" id="742743.HMPREF9453_01413"/>
<comment type="caution">
    <text evidence="2">The sequence shown here is derived from an EMBL/GenBank/DDBJ whole genome shotgun (WGS) entry which is preliminary data.</text>
</comment>
<evidence type="ECO:0000256" key="1">
    <source>
        <dbReference type="SAM" id="Phobius"/>
    </source>
</evidence>
<dbReference type="EMBL" id="ADLT01000046">
    <property type="protein sequence ID" value="EHO62664.1"/>
    <property type="molecule type" value="Genomic_DNA"/>
</dbReference>
<dbReference type="AlphaFoldDB" id="H1D1C5"/>
<keyword evidence="1" id="KW-0472">Membrane</keyword>
<dbReference type="Proteomes" id="UP000003277">
    <property type="component" value="Unassembled WGS sequence"/>
</dbReference>
<dbReference type="RefSeq" id="WP_008859907.1">
    <property type="nucleotide sequence ID" value="NZ_JH591188.1"/>
</dbReference>
<evidence type="ECO:0000313" key="3">
    <source>
        <dbReference type="Proteomes" id="UP000003277"/>
    </source>
</evidence>
<evidence type="ECO:0000313" key="2">
    <source>
        <dbReference type="EMBL" id="EHO62664.1"/>
    </source>
</evidence>
<sequence length="213" mass="24774">MSQRKGCFYLLGIFFVLSVILLAFYEYNAPIYPKGRQTVRQVSHDGRFQLDGGDPLFILQDVKYVFALDRSVFSSIEIDNRLYSYGASGFIVIDEKEDHIYCLPIYKGEAEEIISIKGYRWEDEVYGDKFTYLKGWEEFSDNDKKVLLGLIGTGEAQRLVTLRYLNYWLDYWEEKYNSEIQEGKDASDTKIRIDALKKALEDEDLFIPVISGL</sequence>
<organism evidence="2 3">
    <name type="scientific">Dialister succinatiphilus YIT 11850</name>
    <dbReference type="NCBI Taxonomy" id="742743"/>
    <lineage>
        <taxon>Bacteria</taxon>
        <taxon>Bacillati</taxon>
        <taxon>Bacillota</taxon>
        <taxon>Negativicutes</taxon>
        <taxon>Veillonellales</taxon>
        <taxon>Veillonellaceae</taxon>
        <taxon>Dialister</taxon>
    </lineage>
</organism>
<protein>
    <submittedName>
        <fullName evidence="2">Uncharacterized protein</fullName>
    </submittedName>
</protein>
<keyword evidence="1" id="KW-0812">Transmembrane</keyword>
<keyword evidence="3" id="KW-1185">Reference proteome</keyword>
<dbReference type="HOGENOM" id="CLU_1292703_0_0_9"/>
<feature type="transmembrane region" description="Helical" evidence="1">
    <location>
        <begin position="7"/>
        <end position="25"/>
    </location>
</feature>
<keyword evidence="1" id="KW-1133">Transmembrane helix</keyword>
<gene>
    <name evidence="2" type="ORF">HMPREF9453_01413</name>
</gene>
<accession>H1D1C5</accession>